<dbReference type="GO" id="GO:0019894">
    <property type="term" value="F:kinesin binding"/>
    <property type="evidence" value="ECO:0007669"/>
    <property type="project" value="TreeGrafter"/>
</dbReference>
<dbReference type="GO" id="GO:0005871">
    <property type="term" value="C:kinesin complex"/>
    <property type="evidence" value="ECO:0007669"/>
    <property type="project" value="InterPro"/>
</dbReference>
<evidence type="ECO:0000256" key="2">
    <source>
        <dbReference type="ARBA" id="ARBA00009622"/>
    </source>
</evidence>
<feature type="repeat" description="TPR" evidence="10">
    <location>
        <begin position="472"/>
        <end position="505"/>
    </location>
</feature>
<dbReference type="InterPro" id="IPR004027">
    <property type="entry name" value="SEC_C_motif"/>
</dbReference>
<dbReference type="Pfam" id="PF00931">
    <property type="entry name" value="NB-ARC"/>
    <property type="match status" value="1"/>
</dbReference>
<evidence type="ECO:0000256" key="10">
    <source>
        <dbReference type="PROSITE-ProRule" id="PRU00339"/>
    </source>
</evidence>
<dbReference type="Pfam" id="PF13374">
    <property type="entry name" value="TPR_10"/>
    <property type="match status" value="1"/>
</dbReference>
<accession>A0A6S6RSV4</accession>
<comment type="similarity">
    <text evidence="2">Belongs to the kinesin light chain family.</text>
</comment>
<reference evidence="12" key="1">
    <citation type="submission" date="2020-01" db="EMBL/GenBank/DDBJ databases">
        <authorList>
            <person name="Meier V. D."/>
            <person name="Meier V D."/>
        </authorList>
    </citation>
    <scope>NUCLEOTIDE SEQUENCE</scope>
    <source>
        <strain evidence="12">HLG_WM_MAG_06</strain>
    </source>
</reference>
<dbReference type="Pfam" id="PF13424">
    <property type="entry name" value="TPR_12"/>
    <property type="match status" value="3"/>
</dbReference>
<keyword evidence="6 10" id="KW-0802">TPR repeat</keyword>
<evidence type="ECO:0000313" key="12">
    <source>
        <dbReference type="EMBL" id="CAA6799315.1"/>
    </source>
</evidence>
<keyword evidence="5" id="KW-0677">Repeat</keyword>
<evidence type="ECO:0000256" key="6">
    <source>
        <dbReference type="ARBA" id="ARBA00022803"/>
    </source>
</evidence>
<evidence type="ECO:0000256" key="3">
    <source>
        <dbReference type="ARBA" id="ARBA00022490"/>
    </source>
</evidence>
<dbReference type="GO" id="GO:0007018">
    <property type="term" value="P:microtubule-based movement"/>
    <property type="evidence" value="ECO:0007669"/>
    <property type="project" value="TreeGrafter"/>
</dbReference>
<dbReference type="SUPFAM" id="SSF52540">
    <property type="entry name" value="P-loop containing nucleoside triphosphate hydrolases"/>
    <property type="match status" value="1"/>
</dbReference>
<comment type="subcellular location">
    <subcellularLocation>
        <location evidence="1">Cytoplasm</location>
        <location evidence="1">Cytoskeleton</location>
    </subcellularLocation>
</comment>
<protein>
    <recommendedName>
        <fullName evidence="11">NB-ARC domain-containing protein</fullName>
    </recommendedName>
</protein>
<name>A0A6S6RSV4_9BACT</name>
<dbReference type="Gene3D" id="1.25.40.10">
    <property type="entry name" value="Tetratricopeptide repeat domain"/>
    <property type="match status" value="2"/>
</dbReference>
<dbReference type="PANTHER" id="PTHR45783">
    <property type="entry name" value="KINESIN LIGHT CHAIN"/>
    <property type="match status" value="1"/>
</dbReference>
<evidence type="ECO:0000256" key="4">
    <source>
        <dbReference type="ARBA" id="ARBA00022701"/>
    </source>
</evidence>
<dbReference type="InterPro" id="IPR002182">
    <property type="entry name" value="NB-ARC"/>
</dbReference>
<feature type="domain" description="NB-ARC" evidence="11">
    <location>
        <begin position="47"/>
        <end position="165"/>
    </location>
</feature>
<gene>
    <name evidence="12" type="ORF">HELGO_WM11489</name>
</gene>
<dbReference type="GO" id="GO:0005737">
    <property type="term" value="C:cytoplasm"/>
    <property type="evidence" value="ECO:0007669"/>
    <property type="project" value="TreeGrafter"/>
</dbReference>
<feature type="repeat" description="TPR" evidence="10">
    <location>
        <begin position="640"/>
        <end position="673"/>
    </location>
</feature>
<dbReference type="InterPro" id="IPR027417">
    <property type="entry name" value="P-loop_NTPase"/>
</dbReference>
<dbReference type="GO" id="GO:0043531">
    <property type="term" value="F:ADP binding"/>
    <property type="evidence" value="ECO:0007669"/>
    <property type="project" value="InterPro"/>
</dbReference>
<evidence type="ECO:0000256" key="9">
    <source>
        <dbReference type="ARBA" id="ARBA00023212"/>
    </source>
</evidence>
<evidence type="ECO:0000256" key="8">
    <source>
        <dbReference type="ARBA" id="ARBA00023175"/>
    </source>
</evidence>
<keyword evidence="8" id="KW-0505">Motor protein</keyword>
<dbReference type="Pfam" id="PF02810">
    <property type="entry name" value="SEC-C"/>
    <property type="match status" value="1"/>
</dbReference>
<evidence type="ECO:0000256" key="5">
    <source>
        <dbReference type="ARBA" id="ARBA00022737"/>
    </source>
</evidence>
<keyword evidence="4" id="KW-0493">Microtubule</keyword>
<keyword evidence="3" id="KW-0963">Cytoplasm</keyword>
<dbReference type="InterPro" id="IPR011990">
    <property type="entry name" value="TPR-like_helical_dom_sf"/>
</dbReference>
<evidence type="ECO:0000256" key="7">
    <source>
        <dbReference type="ARBA" id="ARBA00023054"/>
    </source>
</evidence>
<keyword evidence="7" id="KW-0175">Coiled coil</keyword>
<dbReference type="PANTHER" id="PTHR45783:SF3">
    <property type="entry name" value="KINESIN LIGHT CHAIN"/>
    <property type="match status" value="1"/>
</dbReference>
<proteinExistence type="inferred from homology"/>
<dbReference type="GO" id="GO:0005874">
    <property type="term" value="C:microtubule"/>
    <property type="evidence" value="ECO:0007669"/>
    <property type="project" value="UniProtKB-KW"/>
</dbReference>
<dbReference type="EMBL" id="CACVAP010000017">
    <property type="protein sequence ID" value="CAA6799315.1"/>
    <property type="molecule type" value="Genomic_DNA"/>
</dbReference>
<dbReference type="InterPro" id="IPR002151">
    <property type="entry name" value="Kinesin_light"/>
</dbReference>
<dbReference type="SMART" id="SM00028">
    <property type="entry name" value="TPR"/>
    <property type="match status" value="7"/>
</dbReference>
<feature type="repeat" description="TPR" evidence="10">
    <location>
        <begin position="430"/>
        <end position="463"/>
    </location>
</feature>
<dbReference type="Gene3D" id="3.40.50.300">
    <property type="entry name" value="P-loop containing nucleotide triphosphate hydrolases"/>
    <property type="match status" value="1"/>
</dbReference>
<dbReference type="InterPro" id="IPR019734">
    <property type="entry name" value="TPR_rpt"/>
</dbReference>
<dbReference type="SUPFAM" id="SSF48452">
    <property type="entry name" value="TPR-like"/>
    <property type="match status" value="3"/>
</dbReference>
<evidence type="ECO:0000259" key="11">
    <source>
        <dbReference type="Pfam" id="PF00931"/>
    </source>
</evidence>
<dbReference type="AlphaFoldDB" id="A0A6S6RSV4"/>
<sequence length="729" mass="84822">MDINDSFNNIIDSTVTVHLAEHKTPRQLTSKLGKDTIIGRAKELEDIDTLLKESSSLLLINGIGGIGKSTIASYYLHSQKENLDYYGFFEGLESFTSELREPLALKQEKESDAFLESLTNLRNLKGNKLLVFDDVKDIDENQEKIEKILALKNRGYKILFTSREEIEDIEPYYLDVLLLEDAKKLFNSIYKVEDEELLEDILGYLDCHAFFVEMTAKTLKCKSTLTPEIIKEKFENGEFSTIKRKRKESFNNYLNELFSFDELDDEEILMLKQLSVLPSIEIEFEFLQEIFDKKDDEEFEEILNYLCEKGWLGYSKGSYKLHQVIKEFILFNHTIVFEELEIIIDCFSNLIKRSDDIQVAVDNRNNIIYFDALVNVFDILKIKNAKIGFFFLTLGNITRSLNIYSKAEILYYKALSIHKKILGEEHLYTVSTYNNLATLYYSMEIYEKAEAFYLKALNIWERTLGEEHPNTADLYNNLASLYNIQRFYKKAIPFYFKSLEIKEKVWGEEHTNTADSYNNLALLCQSIGDYKNTELFLIKALKIREKVLGVEHPVTAGSYNNLAEYYRLVESYNKAKPLYFKALNTYEEVLGEEHSLTANIYNNLALLYKSMGINDKVEYFYIKALKIYTKVFGEEHSKTGNSYNNLGAFYYTQKDFEKANRHMKKAVAIWTKTLPENHPHLIGSKTWLDMIEKDILKRTPLKLSKKIARNDPCPCNSGKKYKKCCGKSN</sequence>
<keyword evidence="9" id="KW-0206">Cytoskeleton</keyword>
<dbReference type="PROSITE" id="PS50005">
    <property type="entry name" value="TPR"/>
    <property type="match status" value="3"/>
</dbReference>
<evidence type="ECO:0000256" key="1">
    <source>
        <dbReference type="ARBA" id="ARBA00004245"/>
    </source>
</evidence>
<organism evidence="12">
    <name type="scientific">uncultured Sulfurovum sp</name>
    <dbReference type="NCBI Taxonomy" id="269237"/>
    <lineage>
        <taxon>Bacteria</taxon>
        <taxon>Pseudomonadati</taxon>
        <taxon>Campylobacterota</taxon>
        <taxon>Epsilonproteobacteria</taxon>
        <taxon>Campylobacterales</taxon>
        <taxon>Sulfurovaceae</taxon>
        <taxon>Sulfurovum</taxon>
        <taxon>environmental samples</taxon>
    </lineage>
</organism>
<dbReference type="SUPFAM" id="SSF103642">
    <property type="entry name" value="Sec-C motif"/>
    <property type="match status" value="1"/>
</dbReference>